<dbReference type="GO" id="GO:0061630">
    <property type="term" value="F:ubiquitin protein ligase activity"/>
    <property type="evidence" value="ECO:0007669"/>
    <property type="project" value="UniProtKB-EC"/>
</dbReference>
<evidence type="ECO:0000256" key="2">
    <source>
        <dbReference type="ARBA" id="ARBA00012483"/>
    </source>
</evidence>
<dbReference type="Gene3D" id="3.30.70.100">
    <property type="match status" value="1"/>
</dbReference>
<keyword evidence="7" id="KW-0862">Zinc</keyword>
<evidence type="ECO:0000256" key="6">
    <source>
        <dbReference type="ARBA" id="ARBA00022786"/>
    </source>
</evidence>
<dbReference type="PANTHER" id="PTHR22996">
    <property type="entry name" value="MAHOGUNIN"/>
    <property type="match status" value="1"/>
</dbReference>
<dbReference type="InterPro" id="IPR045194">
    <property type="entry name" value="MGRN1/RNF157-like"/>
</dbReference>
<dbReference type="CDD" id="cd00371">
    <property type="entry name" value="HMA"/>
    <property type="match status" value="1"/>
</dbReference>
<dbReference type="GO" id="GO:0016567">
    <property type="term" value="P:protein ubiquitination"/>
    <property type="evidence" value="ECO:0007669"/>
    <property type="project" value="TreeGrafter"/>
</dbReference>
<feature type="region of interest" description="Disordered" evidence="8">
    <location>
        <begin position="19"/>
        <end position="40"/>
    </location>
</feature>
<sequence>MPRPDSFSTLTSGRVLHRYASSGPPVALPPRSQAPPPPYVDHNHAKKIKNDVNVHKDSITLVVDEKNLDSHLVSFTFDAIVDGRTGPKFCQPSGTGIDLGFFELDQLSKPTLEEDMFPLVICAEASLPSLFAAAEADQPLPTMSPHAQISQAVLDKNNEGHFQVKIVKQVLWIEGVRYELREIYGFGNSFVSDFDDRETEKECVICMTEPKDTAVLPCRHMQTCVLKVNIQCHCDGCKKKIRKLLQKVDGVYNATINAEQGKVTVTGNVDPAKLIKKLEKSGKHAELWGAPRGFNNYQNLVNNQFKNMQTGNDVNIDASDDDFDDEFDDEYDELDDDSDDEDFGHGYGPGQGHQLPNKMMPMMGNGYGLQGPHGMINGPMLNAKKGGGGGGGEGNAKKGGGDFEMPVVMKGKGNNNYSKNGNGGKKGGGGDGKNSHSKGGSEKQDGKGKNGGKSGIGGFLSFGRKSKNGREGSTDKSFNNGSSAGNYNSNGAKKGGGKMMGSMILTKSNKGTVKLMLTVVVVSKTWARWADDGPNAPNG</sequence>
<evidence type="ECO:0000256" key="7">
    <source>
        <dbReference type="ARBA" id="ARBA00022833"/>
    </source>
</evidence>
<feature type="compositionally biased region" description="Gly residues" evidence="8">
    <location>
        <begin position="421"/>
        <end position="432"/>
    </location>
</feature>
<dbReference type="Pfam" id="PF00403">
    <property type="entry name" value="HMA"/>
    <property type="match status" value="1"/>
</dbReference>
<feature type="compositionally biased region" description="Gly residues" evidence="8">
    <location>
        <begin position="449"/>
        <end position="460"/>
    </location>
</feature>
<proteinExistence type="predicted"/>
<feature type="compositionally biased region" description="Gly residues" evidence="8">
    <location>
        <begin position="385"/>
        <end position="394"/>
    </location>
</feature>
<dbReference type="InterPro" id="IPR006121">
    <property type="entry name" value="HMA_dom"/>
</dbReference>
<dbReference type="SUPFAM" id="SSF57850">
    <property type="entry name" value="RING/U-box"/>
    <property type="match status" value="1"/>
</dbReference>
<evidence type="ECO:0000256" key="1">
    <source>
        <dbReference type="ARBA" id="ARBA00000900"/>
    </source>
</evidence>
<comment type="caution">
    <text evidence="10">The sequence shown here is derived from an EMBL/GenBank/DDBJ whole genome shotgun (WGS) entry which is preliminary data.</text>
</comment>
<comment type="catalytic activity">
    <reaction evidence="1">
        <text>S-ubiquitinyl-[E2 ubiquitin-conjugating enzyme]-L-cysteine + [acceptor protein]-L-lysine = [E2 ubiquitin-conjugating enzyme]-L-cysteine + N(6)-ubiquitinyl-[acceptor protein]-L-lysine.</text>
        <dbReference type="EC" id="2.3.2.27"/>
    </reaction>
</comment>
<dbReference type="PANTHER" id="PTHR22996:SF27">
    <property type="entry name" value="RING-TYPE E3 UBIQUITIN TRANSFERASE"/>
    <property type="match status" value="1"/>
</dbReference>
<dbReference type="EC" id="2.3.2.27" evidence="2"/>
<dbReference type="InterPro" id="IPR058981">
    <property type="entry name" value="MGRN1/RNF157-like_N"/>
</dbReference>
<dbReference type="GO" id="GO:0008270">
    <property type="term" value="F:zinc ion binding"/>
    <property type="evidence" value="ECO:0007669"/>
    <property type="project" value="UniProtKB-KW"/>
</dbReference>
<evidence type="ECO:0000313" key="11">
    <source>
        <dbReference type="Proteomes" id="UP000467840"/>
    </source>
</evidence>
<evidence type="ECO:0000256" key="8">
    <source>
        <dbReference type="SAM" id="MobiDB-lite"/>
    </source>
</evidence>
<evidence type="ECO:0000256" key="5">
    <source>
        <dbReference type="ARBA" id="ARBA00022771"/>
    </source>
</evidence>
<dbReference type="InterPro" id="IPR036163">
    <property type="entry name" value="HMA_dom_sf"/>
</dbReference>
<feature type="region of interest" description="Disordered" evidence="8">
    <location>
        <begin position="378"/>
        <end position="496"/>
    </location>
</feature>
<evidence type="ECO:0000313" key="10">
    <source>
        <dbReference type="EMBL" id="KAF2316894.1"/>
    </source>
</evidence>
<keyword evidence="3" id="KW-0808">Transferase</keyword>
<name>A0A6A6MUN7_HEVBR</name>
<keyword evidence="4" id="KW-0479">Metal-binding</keyword>
<feature type="region of interest" description="Disordered" evidence="8">
    <location>
        <begin position="316"/>
        <end position="357"/>
    </location>
</feature>
<dbReference type="Pfam" id="PF26192">
    <property type="entry name" value="RNF157-like_N"/>
    <property type="match status" value="2"/>
</dbReference>
<organism evidence="10 11">
    <name type="scientific">Hevea brasiliensis</name>
    <name type="common">Para rubber tree</name>
    <name type="synonym">Siphonia brasiliensis</name>
    <dbReference type="NCBI Taxonomy" id="3981"/>
    <lineage>
        <taxon>Eukaryota</taxon>
        <taxon>Viridiplantae</taxon>
        <taxon>Streptophyta</taxon>
        <taxon>Embryophyta</taxon>
        <taxon>Tracheophyta</taxon>
        <taxon>Spermatophyta</taxon>
        <taxon>Magnoliopsida</taxon>
        <taxon>eudicotyledons</taxon>
        <taxon>Gunneridae</taxon>
        <taxon>Pentapetalae</taxon>
        <taxon>rosids</taxon>
        <taxon>fabids</taxon>
        <taxon>Malpighiales</taxon>
        <taxon>Euphorbiaceae</taxon>
        <taxon>Crotonoideae</taxon>
        <taxon>Micrandreae</taxon>
        <taxon>Hevea</taxon>
    </lineage>
</organism>
<feature type="compositionally biased region" description="Pro residues" evidence="8">
    <location>
        <begin position="26"/>
        <end position="39"/>
    </location>
</feature>
<dbReference type="AlphaFoldDB" id="A0A6A6MUN7"/>
<feature type="domain" description="HMA" evidence="9">
    <location>
        <begin position="221"/>
        <end position="286"/>
    </location>
</feature>
<feature type="compositionally biased region" description="Acidic residues" evidence="8">
    <location>
        <begin position="318"/>
        <end position="342"/>
    </location>
</feature>
<keyword evidence="11" id="KW-1185">Reference proteome</keyword>
<accession>A0A6A6MUN7</accession>
<feature type="compositionally biased region" description="Basic and acidic residues" evidence="8">
    <location>
        <begin position="439"/>
        <end position="448"/>
    </location>
</feature>
<keyword evidence="6" id="KW-0833">Ubl conjugation pathway</keyword>
<evidence type="ECO:0000256" key="3">
    <source>
        <dbReference type="ARBA" id="ARBA00022679"/>
    </source>
</evidence>
<evidence type="ECO:0000256" key="4">
    <source>
        <dbReference type="ARBA" id="ARBA00022723"/>
    </source>
</evidence>
<feature type="compositionally biased region" description="Low complexity" evidence="8">
    <location>
        <begin position="479"/>
        <end position="492"/>
    </location>
</feature>
<dbReference type="SUPFAM" id="SSF55008">
    <property type="entry name" value="HMA, heavy metal-associated domain"/>
    <property type="match status" value="1"/>
</dbReference>
<keyword evidence="5" id="KW-0863">Zinc-finger</keyword>
<feature type="compositionally biased region" description="Low complexity" evidence="8">
    <location>
        <begin position="410"/>
        <end position="420"/>
    </location>
</feature>
<evidence type="ECO:0000259" key="9">
    <source>
        <dbReference type="PROSITE" id="PS50846"/>
    </source>
</evidence>
<gene>
    <name evidence="10" type="ORF">GH714_042235</name>
</gene>
<reference evidence="10 11" key="1">
    <citation type="journal article" date="2020" name="Mol. Plant">
        <title>The Chromosome-Based Rubber Tree Genome Provides New Insights into Spurge Genome Evolution and Rubber Biosynthesis.</title>
        <authorList>
            <person name="Liu J."/>
            <person name="Shi C."/>
            <person name="Shi C.C."/>
            <person name="Li W."/>
            <person name="Zhang Q.J."/>
            <person name="Zhang Y."/>
            <person name="Li K."/>
            <person name="Lu H.F."/>
            <person name="Shi C."/>
            <person name="Zhu S.T."/>
            <person name="Xiao Z.Y."/>
            <person name="Nan H."/>
            <person name="Yue Y."/>
            <person name="Zhu X.G."/>
            <person name="Wu Y."/>
            <person name="Hong X.N."/>
            <person name="Fan G.Y."/>
            <person name="Tong Y."/>
            <person name="Zhang D."/>
            <person name="Mao C.L."/>
            <person name="Liu Y.L."/>
            <person name="Hao S.J."/>
            <person name="Liu W.Q."/>
            <person name="Lv M.Q."/>
            <person name="Zhang H.B."/>
            <person name="Liu Y."/>
            <person name="Hu-Tang G.R."/>
            <person name="Wang J.P."/>
            <person name="Wang J.H."/>
            <person name="Sun Y.H."/>
            <person name="Ni S.B."/>
            <person name="Chen W.B."/>
            <person name="Zhang X.C."/>
            <person name="Jiao Y.N."/>
            <person name="Eichler E.E."/>
            <person name="Li G.H."/>
            <person name="Liu X."/>
            <person name="Gao L.Z."/>
        </authorList>
    </citation>
    <scope>NUCLEOTIDE SEQUENCE [LARGE SCALE GENOMIC DNA]</scope>
    <source>
        <strain evidence="11">cv. GT1</strain>
        <tissue evidence="10">Leaf</tissue>
    </source>
</reference>
<dbReference type="PROSITE" id="PS50846">
    <property type="entry name" value="HMA_2"/>
    <property type="match status" value="1"/>
</dbReference>
<protein>
    <recommendedName>
        <fullName evidence="2">RING-type E3 ubiquitin transferase</fullName>
        <ecNumber evidence="2">2.3.2.27</ecNumber>
    </recommendedName>
</protein>
<dbReference type="Proteomes" id="UP000467840">
    <property type="component" value="Chromosome 15"/>
</dbReference>
<dbReference type="EMBL" id="JAAGAX010000005">
    <property type="protein sequence ID" value="KAF2316894.1"/>
    <property type="molecule type" value="Genomic_DNA"/>
</dbReference>